<proteinExistence type="predicted"/>
<protein>
    <submittedName>
        <fullName evidence="1">Outer membrane protein</fullName>
    </submittedName>
</protein>
<dbReference type="InterPro" id="IPR002718">
    <property type="entry name" value="OMP_Helicobacter"/>
</dbReference>
<sequence>MLPKKSQQILLFSQNAKKAGAIFLLALPLGLQAEKNAGFIGVGLEIGRADKKLVGEKNGQIFQVPQGTVALSAANPPPSAYNPDGTLKDTGLNDCNPGNCKAEWTPGMMPSDNAKTLQGAENPGRNAPMFGLNVIAGYKQFFGKKRWFGLRYYGFFDYGHSNFSNATASNYTSVFFQNNDKVDMYTYGVGTDMLFNIINKPKLSVGLFLGAQFAGNTWTSNKVSRLKQGYLIGTVPGECAYVPDPSNVNPCASGYTPDPSVSVGTNGQINTASLVTTGPLTSRVTTTHFQFLVNVGIRANFIEHHGIEFGIKIPTIPLLYYKGVAQKYLTPNGKGVCDGPCEGYYTLSQTFRRQYSMYLRYIYSF</sequence>
<name>A0A553UUM9_9HELI</name>
<dbReference type="PRINTS" id="PR01776">
    <property type="entry name" value="HPOMPFAMILY"/>
</dbReference>
<dbReference type="EMBL" id="VKGC01000009">
    <property type="protein sequence ID" value="TSA83920.1"/>
    <property type="molecule type" value="Genomic_DNA"/>
</dbReference>
<dbReference type="RefSeq" id="WP_120948231.1">
    <property type="nucleotide sequence ID" value="NZ_QXQP01000006.1"/>
</dbReference>
<gene>
    <name evidence="1" type="ORF">FNE76_04525</name>
</gene>
<accession>A0A553UUM9</accession>
<dbReference type="Pfam" id="PF01856">
    <property type="entry name" value="HP_OMP"/>
    <property type="match status" value="1"/>
</dbReference>
<reference evidence="1 2" key="3">
    <citation type="submission" date="2019-07" db="EMBL/GenBank/DDBJ databases">
        <authorList>
            <person name="Papic B."/>
        </authorList>
    </citation>
    <scope>NUCLEOTIDE SEQUENCE [LARGE SCALE GENOMIC DNA]</scope>
    <source>
        <strain evidence="1 2">L8b</strain>
    </source>
</reference>
<dbReference type="AlphaFoldDB" id="A0A553UUM9"/>
<keyword evidence="2" id="KW-1185">Reference proteome</keyword>
<reference evidence="2" key="1">
    <citation type="submission" date="2019-07" db="EMBL/GenBank/DDBJ databases">
        <title>Helicobacter labacensis sp. nov., Helicobacter mehlei sp. nov. and Helicobacter vulpis sp. nov., isolated from gastric mucosa of red fox (Vulpis vulpis).</title>
        <authorList>
            <person name="Papic B."/>
        </authorList>
    </citation>
    <scope>NUCLEOTIDE SEQUENCE [LARGE SCALE GENOMIC DNA]</scope>
    <source>
        <strain evidence="2">L8b</strain>
    </source>
</reference>
<organism evidence="1 2">
    <name type="scientific">Helicobacter mehlei</name>
    <dbReference type="NCBI Taxonomy" id="2316080"/>
    <lineage>
        <taxon>Bacteria</taxon>
        <taxon>Pseudomonadati</taxon>
        <taxon>Campylobacterota</taxon>
        <taxon>Epsilonproteobacteria</taxon>
        <taxon>Campylobacterales</taxon>
        <taxon>Helicobacteraceae</taxon>
        <taxon>Helicobacter</taxon>
    </lineage>
</organism>
<dbReference type="OrthoDB" id="5319509at2"/>
<evidence type="ECO:0000313" key="1">
    <source>
        <dbReference type="EMBL" id="TSA83920.1"/>
    </source>
</evidence>
<dbReference type="Proteomes" id="UP000319322">
    <property type="component" value="Unassembled WGS sequence"/>
</dbReference>
<evidence type="ECO:0000313" key="2">
    <source>
        <dbReference type="Proteomes" id="UP000319322"/>
    </source>
</evidence>
<comment type="caution">
    <text evidence="1">The sequence shown here is derived from an EMBL/GenBank/DDBJ whole genome shotgun (WGS) entry which is preliminary data.</text>
</comment>
<reference evidence="1 2" key="2">
    <citation type="submission" date="2019-07" db="EMBL/GenBank/DDBJ databases">
        <title>Helicobacter labacensis sp. nov., Helicobacter mehlei sp. nov. and Helicobacter vulpis sp. nov., isolated from gastric mucosa of red fox (Vulpis vulpis).</title>
        <authorList>
            <person name="Kusar D."/>
            <person name="Gruntar I."/>
            <person name="Pate M."/>
            <person name="Zajc U."/>
            <person name="Ocepek M."/>
        </authorList>
    </citation>
    <scope>NUCLEOTIDE SEQUENCE [LARGE SCALE GENOMIC DNA]</scope>
    <source>
        <strain evidence="1 2">L8b</strain>
    </source>
</reference>